<sequence>MMSSQLVFQPPRDSPNTSQTSFPFLGSHNIVTTPLAYQHRPTKRVRVADGQSCHNGTTSTVQRHREEHENPQAVRIASVPNATACSTFVEQDSQQRSASVPMPCTQKRSRRKGQKPPQDGDPFIIEAISFPDQQPWLQVKPRRRKAGIDATKEPVLIPTSALPEEGEVLSLNKDADRIAALIAQKRRENESSQFRQRMATQQRVHRGEPDKSEELIAASSDELKRKLELSAKGIFEDKAPDGKESEAEPESEPSLPPASPIQSLGDEMEIVDSEVAASGDLATMQIPHSPQRQDVVLAHAPFINRADEDDSGEEEVNRFEAVQTRAARHTETAVPVAPQTCLQYSQTAYYQTMVTTQMTMAANQAPLLPIAQAPQHTQLDMVYSQPMVAHHLQQYVPNWYGAQAQVQQPWTHQIFHALPSTQTPLLERSHIAHEVEHDGLTREEDSRPAHSVSAMGQPSIQQNQMVNLFGSDPQYSSSNSSSSPEDTNESLHGHSNPSATTNLFSNLDSALNPAHFEPQSAVLRSNMNMFTRLARENGVIGGNNNVAEMVAPRRNMFDSNR</sequence>
<comment type="caution">
    <text evidence="1">The sequence shown here is derived from an EMBL/GenBank/DDBJ whole genome shotgun (WGS) entry which is preliminary data.</text>
</comment>
<name>A0ACC2ZR32_9EURO</name>
<proteinExistence type="predicted"/>
<dbReference type="EMBL" id="JAPDRQ010000405">
    <property type="protein sequence ID" value="KAJ9649977.1"/>
    <property type="molecule type" value="Genomic_DNA"/>
</dbReference>
<gene>
    <name evidence="1" type="ORF">H2198_010698</name>
</gene>
<dbReference type="Proteomes" id="UP001172386">
    <property type="component" value="Unassembled WGS sequence"/>
</dbReference>
<reference evidence="1" key="1">
    <citation type="submission" date="2022-10" db="EMBL/GenBank/DDBJ databases">
        <title>Culturing micro-colonial fungi from biological soil crusts in the Mojave desert and describing Neophaeococcomyces mojavensis, and introducing the new genera and species Taxawa tesnikishii.</title>
        <authorList>
            <person name="Kurbessoian T."/>
            <person name="Stajich J.E."/>
        </authorList>
    </citation>
    <scope>NUCLEOTIDE SEQUENCE</scope>
    <source>
        <strain evidence="1">JES_112</strain>
    </source>
</reference>
<accession>A0ACC2ZR32</accession>
<evidence type="ECO:0000313" key="1">
    <source>
        <dbReference type="EMBL" id="KAJ9649977.1"/>
    </source>
</evidence>
<evidence type="ECO:0000313" key="2">
    <source>
        <dbReference type="Proteomes" id="UP001172386"/>
    </source>
</evidence>
<keyword evidence="2" id="KW-1185">Reference proteome</keyword>
<protein>
    <submittedName>
        <fullName evidence="1">Uncharacterized protein</fullName>
    </submittedName>
</protein>
<organism evidence="1 2">
    <name type="scientific">Neophaeococcomyces mojaviensis</name>
    <dbReference type="NCBI Taxonomy" id="3383035"/>
    <lineage>
        <taxon>Eukaryota</taxon>
        <taxon>Fungi</taxon>
        <taxon>Dikarya</taxon>
        <taxon>Ascomycota</taxon>
        <taxon>Pezizomycotina</taxon>
        <taxon>Eurotiomycetes</taxon>
        <taxon>Chaetothyriomycetidae</taxon>
        <taxon>Chaetothyriales</taxon>
        <taxon>Chaetothyriales incertae sedis</taxon>
        <taxon>Neophaeococcomyces</taxon>
    </lineage>
</organism>